<dbReference type="Proteomes" id="UP000001294">
    <property type="component" value="Unassembled WGS sequence"/>
</dbReference>
<protein>
    <recommendedName>
        <fullName evidence="6">FAD-binding domain-containing protein</fullName>
    </recommendedName>
</protein>
<dbReference type="STRING" id="441960.B6QSC0"/>
<dbReference type="HOGENOM" id="CLU_950293_0_0_1"/>
<evidence type="ECO:0000313" key="4">
    <source>
        <dbReference type="EMBL" id="EEA19305.1"/>
    </source>
</evidence>
<comment type="similarity">
    <text evidence="1">Belongs to the paxM FAD-dependent monooxygenase family.</text>
</comment>
<organism evidence="4 5">
    <name type="scientific">Talaromyces marneffei (strain ATCC 18224 / CBS 334.59 / QM 7333)</name>
    <name type="common">Penicillium marneffei</name>
    <dbReference type="NCBI Taxonomy" id="441960"/>
    <lineage>
        <taxon>Eukaryota</taxon>
        <taxon>Fungi</taxon>
        <taxon>Dikarya</taxon>
        <taxon>Ascomycota</taxon>
        <taxon>Pezizomycotina</taxon>
        <taxon>Eurotiomycetes</taxon>
        <taxon>Eurotiomycetidae</taxon>
        <taxon>Eurotiales</taxon>
        <taxon>Trichocomaceae</taxon>
        <taxon>Talaromyces</taxon>
        <taxon>Talaromyces sect. Talaromyces</taxon>
    </lineage>
</organism>
<dbReference type="VEuPathDB" id="FungiDB:PMAA_001050"/>
<sequence length="293" mass="32382">MADGFINPFNDTPTAEICRRLRNGQSTCKKTAFKSRSKTSDILTSYLDDPKYAIDILSNKVSAVPSYVKLNILAGVAIPRDTAGLVTQIQGWASPTDPADAPAVTEYAVKHKLICKANFTGNSIRLRRDRNRLTVCKWFVSGELLSSEDAVIAYKVSYYRIHCHDLNVALLDAAKRAGVTIHTKQRVLSYDFDAHSATMEAGKTRMLDLIVCADGIKSIASPLLTGQPDIPTMRIVQVGSSAWCGLAAHLVGCPTHNRKLYKIVVCAASYKKTTDEFWVIKCNNKELHKRFES</sequence>
<evidence type="ECO:0000256" key="1">
    <source>
        <dbReference type="ARBA" id="ARBA00007992"/>
    </source>
</evidence>
<dbReference type="PhylomeDB" id="B6QSC0"/>
<accession>B6QSC0</accession>
<evidence type="ECO:0000313" key="5">
    <source>
        <dbReference type="Proteomes" id="UP000001294"/>
    </source>
</evidence>
<gene>
    <name evidence="4" type="ORF">PMAA_001050</name>
</gene>
<dbReference type="EMBL" id="DS995905">
    <property type="protein sequence ID" value="EEA19305.1"/>
    <property type="molecule type" value="Genomic_DNA"/>
</dbReference>
<keyword evidence="5" id="KW-1185">Reference proteome</keyword>
<name>B6QSC0_TALMQ</name>
<dbReference type="Gene3D" id="3.30.9.10">
    <property type="entry name" value="D-Amino Acid Oxidase, subunit A, domain 2"/>
    <property type="match status" value="1"/>
</dbReference>
<dbReference type="PANTHER" id="PTHR13789:SF147">
    <property type="entry name" value="PUTATIVE (AFU_ORTHOLOGUE AFUA_2G01950)-RELATED"/>
    <property type="match status" value="1"/>
</dbReference>
<dbReference type="SUPFAM" id="SSF51905">
    <property type="entry name" value="FAD/NAD(P)-binding domain"/>
    <property type="match status" value="1"/>
</dbReference>
<dbReference type="PANTHER" id="PTHR13789">
    <property type="entry name" value="MONOOXYGENASE"/>
    <property type="match status" value="1"/>
</dbReference>
<dbReference type="AlphaFoldDB" id="B6QSC0"/>
<dbReference type="InterPro" id="IPR050493">
    <property type="entry name" value="FAD-dep_Monooxygenase_BioMet"/>
</dbReference>
<dbReference type="InterPro" id="IPR036188">
    <property type="entry name" value="FAD/NAD-bd_sf"/>
</dbReference>
<dbReference type="GO" id="GO:0004497">
    <property type="term" value="F:monooxygenase activity"/>
    <property type="evidence" value="ECO:0007669"/>
    <property type="project" value="UniProtKB-KW"/>
</dbReference>
<evidence type="ECO:0000256" key="3">
    <source>
        <dbReference type="ARBA" id="ARBA00023033"/>
    </source>
</evidence>
<keyword evidence="2" id="KW-0560">Oxidoreductase</keyword>
<evidence type="ECO:0008006" key="6">
    <source>
        <dbReference type="Google" id="ProtNLM"/>
    </source>
</evidence>
<keyword evidence="3" id="KW-0503">Monooxygenase</keyword>
<evidence type="ECO:0000256" key="2">
    <source>
        <dbReference type="ARBA" id="ARBA00023002"/>
    </source>
</evidence>
<proteinExistence type="inferred from homology"/>
<reference evidence="5" key="1">
    <citation type="journal article" date="2015" name="Genome Announc.">
        <title>Genome sequence of the AIDS-associated pathogen Penicillium marneffei (ATCC18224) and its near taxonomic relative Talaromyces stipitatus (ATCC10500).</title>
        <authorList>
            <person name="Nierman W.C."/>
            <person name="Fedorova-Abrams N.D."/>
            <person name="Andrianopoulos A."/>
        </authorList>
    </citation>
    <scope>NUCLEOTIDE SEQUENCE [LARGE SCALE GENOMIC DNA]</scope>
    <source>
        <strain evidence="5">ATCC 18224 / CBS 334.59 / QM 7333</strain>
    </source>
</reference>
<dbReference type="Gene3D" id="3.50.50.60">
    <property type="entry name" value="FAD/NAD(P)-binding domain"/>
    <property type="match status" value="1"/>
</dbReference>